<evidence type="ECO:0000259" key="3">
    <source>
        <dbReference type="PROSITE" id="PS50977"/>
    </source>
</evidence>
<dbReference type="PRINTS" id="PR00455">
    <property type="entry name" value="HTHTETR"/>
</dbReference>
<feature type="DNA-binding region" description="H-T-H motif" evidence="2">
    <location>
        <begin position="256"/>
        <end position="275"/>
    </location>
</feature>
<dbReference type="PANTHER" id="PTHR30055">
    <property type="entry name" value="HTH-TYPE TRANSCRIPTIONAL REGULATOR RUTR"/>
    <property type="match status" value="1"/>
</dbReference>
<sequence length="421" mass="46495">MVQPIGKHEMTGPTAERVESVKATLRKSARGSHRTEQVARAAAHLFQDYGYQNVSIDRIGAAVGLTGPAVYRHFKGKHEILVHALMSQVRLVDELHAAATEQGTTPEERLHLLLAGLGDLTVNGNEATLWRREQRHLADDEREVFRRHFADNHERIAAQILAHKPGLGQQKADLLGFTVLAMYSNTPDIRGTLSADRLQEIQTAIAWAVIDCVLPDTDPAAAVTTAPAPRLPAGRRERIIDAAARLFDERGFYDVHIDDIARESEMSTATLYQHVASKTEVLRAVLERGAEGLLYVTNDALAYATSPEQALDALIETYIRQAVGPYGRIMHILAADLLYLPEEEQQALRSTQREYMAEWAEVIETLSDGLTPHDARALTQAAIGVVTDITQDPNLRRRPQLVEELTALVHAMVLPPGLKPA</sequence>
<dbReference type="PROSITE" id="PS50977">
    <property type="entry name" value="HTH_TETR_2"/>
    <property type="match status" value="2"/>
</dbReference>
<dbReference type="GO" id="GO:0000976">
    <property type="term" value="F:transcription cis-regulatory region binding"/>
    <property type="evidence" value="ECO:0007669"/>
    <property type="project" value="TreeGrafter"/>
</dbReference>
<accession>K0V6S8</accession>
<gene>
    <name evidence="4" type="ORF">MVAC_08784</name>
</gene>
<dbReference type="InterPro" id="IPR001647">
    <property type="entry name" value="HTH_TetR"/>
</dbReference>
<comment type="caution">
    <text evidence="4">The sequence shown here is derived from an EMBL/GenBank/DDBJ whole genome shotgun (WGS) entry which is preliminary data.</text>
</comment>
<proteinExistence type="predicted"/>
<dbReference type="InterPro" id="IPR050109">
    <property type="entry name" value="HTH-type_TetR-like_transc_reg"/>
</dbReference>
<dbReference type="HOGENOM" id="CLU_055812_0_0_11"/>
<organism evidence="4 5">
    <name type="scientific">Mycolicibacterium vaccae ATCC 25954</name>
    <dbReference type="NCBI Taxonomy" id="1194972"/>
    <lineage>
        <taxon>Bacteria</taxon>
        <taxon>Bacillati</taxon>
        <taxon>Actinomycetota</taxon>
        <taxon>Actinomycetes</taxon>
        <taxon>Mycobacteriales</taxon>
        <taxon>Mycobacteriaceae</taxon>
        <taxon>Mycolicibacterium</taxon>
    </lineage>
</organism>
<dbReference type="PATRIC" id="fig|1194972.3.peg.1766"/>
<dbReference type="SUPFAM" id="SSF46689">
    <property type="entry name" value="Homeodomain-like"/>
    <property type="match status" value="2"/>
</dbReference>
<dbReference type="Pfam" id="PF00440">
    <property type="entry name" value="TetR_N"/>
    <property type="match status" value="2"/>
</dbReference>
<dbReference type="PROSITE" id="PS01081">
    <property type="entry name" value="HTH_TETR_1"/>
    <property type="match status" value="1"/>
</dbReference>
<dbReference type="Gene3D" id="1.10.10.60">
    <property type="entry name" value="Homeodomain-like"/>
    <property type="match status" value="2"/>
</dbReference>
<dbReference type="Proteomes" id="UP000006072">
    <property type="component" value="Unassembled WGS sequence"/>
</dbReference>
<feature type="domain" description="HTH tetR-type" evidence="3">
    <location>
        <begin position="233"/>
        <end position="293"/>
    </location>
</feature>
<name>K0V6S8_MYCVA</name>
<dbReference type="SUPFAM" id="SSF48498">
    <property type="entry name" value="Tetracyclin repressor-like, C-terminal domain"/>
    <property type="match status" value="1"/>
</dbReference>
<dbReference type="EMBL" id="ALQA01000014">
    <property type="protein sequence ID" value="EJZ10443.1"/>
    <property type="molecule type" value="Genomic_DNA"/>
</dbReference>
<reference evidence="4 5" key="1">
    <citation type="journal article" date="2012" name="J. Bacteriol.">
        <title>Complete Genome Sequence of Mycobacterium vaccae Type Strain ATCC 25954.</title>
        <authorList>
            <person name="Ho Y.S."/>
            <person name="Adroub S.A."/>
            <person name="Abadi M."/>
            <person name="Al Alwan B."/>
            <person name="Alkhateeb R."/>
            <person name="Gao G."/>
            <person name="Ragab A."/>
            <person name="Ali S."/>
            <person name="van Soolingen D."/>
            <person name="Bitter W."/>
            <person name="Pain A."/>
            <person name="Abdallah A.M."/>
        </authorList>
    </citation>
    <scope>NUCLEOTIDE SEQUENCE [LARGE SCALE GENOMIC DNA]</scope>
    <source>
        <strain evidence="4 5">ATCC 25954</strain>
    </source>
</reference>
<keyword evidence="5" id="KW-1185">Reference proteome</keyword>
<feature type="domain" description="HTH tetR-type" evidence="3">
    <location>
        <begin position="32"/>
        <end position="92"/>
    </location>
</feature>
<dbReference type="GO" id="GO:0003700">
    <property type="term" value="F:DNA-binding transcription factor activity"/>
    <property type="evidence" value="ECO:0007669"/>
    <property type="project" value="TreeGrafter"/>
</dbReference>
<evidence type="ECO:0000256" key="1">
    <source>
        <dbReference type="ARBA" id="ARBA00023125"/>
    </source>
</evidence>
<evidence type="ECO:0000313" key="4">
    <source>
        <dbReference type="EMBL" id="EJZ10443.1"/>
    </source>
</evidence>
<keyword evidence="1 2" id="KW-0238">DNA-binding</keyword>
<dbReference type="Gene3D" id="1.10.357.10">
    <property type="entry name" value="Tetracycline Repressor, domain 2"/>
    <property type="match status" value="2"/>
</dbReference>
<dbReference type="AlphaFoldDB" id="K0V6S8"/>
<evidence type="ECO:0000256" key="2">
    <source>
        <dbReference type="PROSITE-ProRule" id="PRU00335"/>
    </source>
</evidence>
<dbReference type="InterPro" id="IPR036271">
    <property type="entry name" value="Tet_transcr_reg_TetR-rel_C_sf"/>
</dbReference>
<protein>
    <submittedName>
        <fullName evidence="4">TetR family transcriptional regulator</fullName>
    </submittedName>
</protein>
<dbReference type="InterPro" id="IPR023772">
    <property type="entry name" value="DNA-bd_HTH_TetR-type_CS"/>
</dbReference>
<dbReference type="eggNOG" id="COG1309">
    <property type="taxonomic scope" value="Bacteria"/>
</dbReference>
<dbReference type="PANTHER" id="PTHR30055:SF237">
    <property type="entry name" value="TRANSCRIPTIONAL REPRESSOR MCE3R"/>
    <property type="match status" value="1"/>
</dbReference>
<feature type="DNA-binding region" description="H-T-H motif" evidence="2">
    <location>
        <begin position="55"/>
        <end position="74"/>
    </location>
</feature>
<evidence type="ECO:0000313" key="5">
    <source>
        <dbReference type="Proteomes" id="UP000006072"/>
    </source>
</evidence>
<dbReference type="InterPro" id="IPR009057">
    <property type="entry name" value="Homeodomain-like_sf"/>
</dbReference>